<dbReference type="EMBL" id="LVVM01003063">
    <property type="protein sequence ID" value="OJA15544.1"/>
    <property type="molecule type" value="Genomic_DNA"/>
</dbReference>
<keyword evidence="2" id="KW-1185">Reference proteome</keyword>
<dbReference type="OrthoDB" id="3232711at2759"/>
<organism evidence="1 2">
    <name type="scientific">Rhizopogon vesiculosus</name>
    <dbReference type="NCBI Taxonomy" id="180088"/>
    <lineage>
        <taxon>Eukaryota</taxon>
        <taxon>Fungi</taxon>
        <taxon>Dikarya</taxon>
        <taxon>Basidiomycota</taxon>
        <taxon>Agaricomycotina</taxon>
        <taxon>Agaricomycetes</taxon>
        <taxon>Agaricomycetidae</taxon>
        <taxon>Boletales</taxon>
        <taxon>Suillineae</taxon>
        <taxon>Rhizopogonaceae</taxon>
        <taxon>Rhizopogon</taxon>
    </lineage>
</organism>
<gene>
    <name evidence="1" type="ORF">AZE42_13420</name>
</gene>
<dbReference type="Proteomes" id="UP000183567">
    <property type="component" value="Unassembled WGS sequence"/>
</dbReference>
<dbReference type="STRING" id="180088.A0A1J8QQ26"/>
<proteinExistence type="predicted"/>
<accession>A0A1J8QQ26</accession>
<reference evidence="1 2" key="1">
    <citation type="submission" date="2016-03" db="EMBL/GenBank/DDBJ databases">
        <title>Comparative genomics of the ectomycorrhizal sister species Rhizopogon vinicolor and Rhizopogon vesiculosus (Basidiomycota: Boletales) reveals a divergence of the mating type B locus.</title>
        <authorList>
            <person name="Mujic A.B."/>
            <person name="Kuo A."/>
            <person name="Tritt A."/>
            <person name="Lipzen A."/>
            <person name="Chen C."/>
            <person name="Johnson J."/>
            <person name="Sharma A."/>
            <person name="Barry K."/>
            <person name="Grigoriev I.V."/>
            <person name="Spatafora J.W."/>
        </authorList>
    </citation>
    <scope>NUCLEOTIDE SEQUENCE [LARGE SCALE GENOMIC DNA]</scope>
    <source>
        <strain evidence="1 2">AM-OR11-056</strain>
    </source>
</reference>
<protein>
    <submittedName>
        <fullName evidence="1">Uncharacterized protein</fullName>
    </submittedName>
</protein>
<dbReference type="AlphaFoldDB" id="A0A1J8QQ26"/>
<name>A0A1J8QQ26_9AGAM</name>
<evidence type="ECO:0000313" key="2">
    <source>
        <dbReference type="Proteomes" id="UP000183567"/>
    </source>
</evidence>
<evidence type="ECO:0000313" key="1">
    <source>
        <dbReference type="EMBL" id="OJA15544.1"/>
    </source>
</evidence>
<sequence>MAEGDRQLEGFEVQYSDEDNNSELLFDEEIEAEEMGFWMPSSVPCNHVMALQVGLAAFRKEELELRKGQANDCLENIRLALGHKAIIYRQHFRSADSVWTGTRSKQEALRCRLKIEKLVRSYQRVRLAMEQLGMDQDSLKNIYQEILPEQLTVDKEVTEENRFGQGSDKLAWFWRVNNARESQKDTWMDEFYRVNWLKAKARWRRWEEELSLGEWYRRWNEATKPGHQAYAYRQATIWKTFGEDAEDKFRHKML</sequence>
<comment type="caution">
    <text evidence="1">The sequence shown here is derived from an EMBL/GenBank/DDBJ whole genome shotgun (WGS) entry which is preliminary data.</text>
</comment>